<evidence type="ECO:0008006" key="15">
    <source>
        <dbReference type="Google" id="ProtNLM"/>
    </source>
</evidence>
<organism evidence="13 14">
    <name type="scientific">Sinomonas humi</name>
    <dbReference type="NCBI Taxonomy" id="1338436"/>
    <lineage>
        <taxon>Bacteria</taxon>
        <taxon>Bacillati</taxon>
        <taxon>Actinomycetota</taxon>
        <taxon>Actinomycetes</taxon>
        <taxon>Micrococcales</taxon>
        <taxon>Micrococcaceae</taxon>
        <taxon>Sinomonas</taxon>
    </lineage>
</organism>
<dbReference type="PANTHER" id="PTHR43014">
    <property type="entry name" value="MERCURIC REDUCTASE"/>
    <property type="match status" value="1"/>
</dbReference>
<feature type="domain" description="Pyridine nucleotide-disulphide oxidoreductase dimerisation" evidence="11">
    <location>
        <begin position="322"/>
        <end position="422"/>
    </location>
</feature>
<evidence type="ECO:0000256" key="7">
    <source>
        <dbReference type="ARBA" id="ARBA00023284"/>
    </source>
</evidence>
<evidence type="ECO:0000256" key="1">
    <source>
        <dbReference type="ARBA" id="ARBA00007532"/>
    </source>
</evidence>
<gene>
    <name evidence="13" type="ORF">LK10_15030</name>
</gene>
<evidence type="ECO:0000256" key="9">
    <source>
        <dbReference type="PIRSR" id="PIRSR000350-4"/>
    </source>
</evidence>
<protein>
    <recommendedName>
        <fullName evidence="15">Oxidoreductase</fullName>
    </recommendedName>
</protein>
<dbReference type="InterPro" id="IPR004099">
    <property type="entry name" value="Pyr_nucl-diS_OxRdtase_dimer"/>
</dbReference>
<dbReference type="PIRSF" id="PIRSF000350">
    <property type="entry name" value="Mercury_reductase_MerA"/>
    <property type="match status" value="1"/>
</dbReference>
<dbReference type="InterPro" id="IPR036188">
    <property type="entry name" value="FAD/NAD-bd_sf"/>
</dbReference>
<proteinExistence type="inferred from homology"/>
<evidence type="ECO:0000256" key="8">
    <source>
        <dbReference type="PIRSR" id="PIRSR000350-3"/>
    </source>
</evidence>
<dbReference type="Gene3D" id="3.30.390.30">
    <property type="match status" value="1"/>
</dbReference>
<dbReference type="AlphaFoldDB" id="A0A0B2AI26"/>
<dbReference type="Proteomes" id="UP000030982">
    <property type="component" value="Unassembled WGS sequence"/>
</dbReference>
<dbReference type="Gene3D" id="3.50.50.60">
    <property type="entry name" value="FAD/NAD(P)-binding domain"/>
    <property type="match status" value="2"/>
</dbReference>
<dbReference type="RefSeq" id="WP_043125299.1">
    <property type="nucleotide sequence ID" value="NZ_JTDL01000140.1"/>
</dbReference>
<accession>A0A0B2AI26</accession>
<dbReference type="SUPFAM" id="SSF55424">
    <property type="entry name" value="FAD/NAD-linked reductases, dimerisation (C-terminal) domain"/>
    <property type="match status" value="1"/>
</dbReference>
<comment type="similarity">
    <text evidence="1 10">Belongs to the class-I pyridine nucleotide-disulfide oxidoreductase family.</text>
</comment>
<keyword evidence="2 10" id="KW-0285">Flavoprotein</keyword>
<evidence type="ECO:0000313" key="14">
    <source>
        <dbReference type="Proteomes" id="UP000030982"/>
    </source>
</evidence>
<dbReference type="InterPro" id="IPR023753">
    <property type="entry name" value="FAD/NAD-binding_dom"/>
</dbReference>
<keyword evidence="14" id="KW-1185">Reference proteome</keyword>
<dbReference type="GO" id="GO:0016668">
    <property type="term" value="F:oxidoreductase activity, acting on a sulfur group of donors, NAD(P) as acceptor"/>
    <property type="evidence" value="ECO:0007669"/>
    <property type="project" value="InterPro"/>
</dbReference>
<reference evidence="13 14" key="1">
    <citation type="submission" date="2014-09" db="EMBL/GenBank/DDBJ databases">
        <title>Genome sequence of Sinomonas sp. MUSC 117.</title>
        <authorList>
            <person name="Lee L.-H."/>
        </authorList>
    </citation>
    <scope>NUCLEOTIDE SEQUENCE [LARGE SCALE GENOMIC DNA]</scope>
    <source>
        <strain evidence="13 14">MUSC 117</strain>
    </source>
</reference>
<dbReference type="PANTHER" id="PTHR43014:SF2">
    <property type="entry name" value="MERCURIC REDUCTASE"/>
    <property type="match status" value="1"/>
</dbReference>
<keyword evidence="7 10" id="KW-0676">Redox-active center</keyword>
<dbReference type="GO" id="GO:0003955">
    <property type="term" value="F:NAD(P)H dehydrogenase (quinone) activity"/>
    <property type="evidence" value="ECO:0007669"/>
    <property type="project" value="TreeGrafter"/>
</dbReference>
<evidence type="ECO:0000313" key="13">
    <source>
        <dbReference type="EMBL" id="KHL01573.1"/>
    </source>
</evidence>
<evidence type="ECO:0000256" key="6">
    <source>
        <dbReference type="ARBA" id="ARBA00023157"/>
    </source>
</evidence>
<keyword evidence="8" id="KW-0520">NAD</keyword>
<keyword evidence="5 10" id="KW-0560">Oxidoreductase</keyword>
<feature type="binding site" evidence="8">
    <location>
        <begin position="158"/>
        <end position="165"/>
    </location>
    <ligand>
        <name>NAD(+)</name>
        <dbReference type="ChEBI" id="CHEBI:57540"/>
    </ligand>
</feature>
<sequence length="452" mass="45920">MADFDLVVVGGGSAGLVGAQTAAGLGARVALVEEARTGGECLYTGCVPSKALIAAARDGAGFEEAMARVRAAVAAIAPHDSPQALESAGVRVLHGRAVLDPHGGVRVDGHPVPSRSVLLATGASPAVPALAGLEPAEVLTSETVWSLDRLPDRLAVVGGGPVGCELAQAFARLGAEVTVVASSPRLLPGEDPHASALVRTALEADGVRVITGNGAMAAARTGAGGSLLTAHGERVPFTRLLAATGKDPRTHGMGLAEAGIRLDDKGHILTDTSLRTASPRVWAAGDATARSHHTHTAGVHAAIAAANAVLGTRRRVSPVAAPRVTFTMPEVAAVGQPTAPGAPRIVTVPHTRVDRAIADADPDGFTRIAVDRRGRIVGGTVVGPRAGETLGELSLAVHARLKAAELAGAVHAYPTHSDGLWAAAIQEQLRPLASPLPRAALRLLLALRRALR</sequence>
<dbReference type="InterPro" id="IPR001100">
    <property type="entry name" value="Pyr_nuc-diS_OxRdtase"/>
</dbReference>
<dbReference type="PRINTS" id="PR00368">
    <property type="entry name" value="FADPNR"/>
</dbReference>
<dbReference type="PRINTS" id="PR00411">
    <property type="entry name" value="PNDRDTASEI"/>
</dbReference>
<evidence type="ECO:0000256" key="5">
    <source>
        <dbReference type="ARBA" id="ARBA00023002"/>
    </source>
</evidence>
<evidence type="ECO:0000259" key="12">
    <source>
        <dbReference type="Pfam" id="PF07992"/>
    </source>
</evidence>
<dbReference type="STRING" id="1338436.LK10_15030"/>
<feature type="binding site" evidence="8">
    <location>
        <position position="245"/>
    </location>
    <ligand>
        <name>NAD(+)</name>
        <dbReference type="ChEBI" id="CHEBI:57540"/>
    </ligand>
</feature>
<evidence type="ECO:0000256" key="10">
    <source>
        <dbReference type="RuleBase" id="RU003691"/>
    </source>
</evidence>
<evidence type="ECO:0000256" key="4">
    <source>
        <dbReference type="ARBA" id="ARBA00022857"/>
    </source>
</evidence>
<feature type="disulfide bond" description="Redox-active" evidence="9">
    <location>
        <begin position="41"/>
        <end position="46"/>
    </location>
</feature>
<keyword evidence="4" id="KW-0521">NADP</keyword>
<keyword evidence="8" id="KW-0547">Nucleotide-binding</keyword>
<comment type="caution">
    <text evidence="13">The sequence shown here is derived from an EMBL/GenBank/DDBJ whole genome shotgun (WGS) entry which is preliminary data.</text>
</comment>
<feature type="binding site" evidence="8">
    <location>
        <position position="286"/>
    </location>
    <ligand>
        <name>FAD</name>
        <dbReference type="ChEBI" id="CHEBI:57692"/>
    </ligand>
</feature>
<dbReference type="Pfam" id="PF07992">
    <property type="entry name" value="Pyr_redox_2"/>
    <property type="match status" value="1"/>
</dbReference>
<evidence type="ECO:0000256" key="3">
    <source>
        <dbReference type="ARBA" id="ARBA00022827"/>
    </source>
</evidence>
<dbReference type="InterPro" id="IPR016156">
    <property type="entry name" value="FAD/NAD-linked_Rdtase_dimer_sf"/>
</dbReference>
<name>A0A0B2AI26_9MICC</name>
<comment type="cofactor">
    <cofactor evidence="8">
        <name>FAD</name>
        <dbReference type="ChEBI" id="CHEBI:57692"/>
    </cofactor>
    <text evidence="8">Binds 1 FAD per subunit.</text>
</comment>
<dbReference type="Pfam" id="PF02852">
    <property type="entry name" value="Pyr_redox_dim"/>
    <property type="match status" value="1"/>
</dbReference>
<evidence type="ECO:0000259" key="11">
    <source>
        <dbReference type="Pfam" id="PF02852"/>
    </source>
</evidence>
<dbReference type="GO" id="GO:0050660">
    <property type="term" value="F:flavin adenine dinucleotide binding"/>
    <property type="evidence" value="ECO:0007669"/>
    <property type="project" value="TreeGrafter"/>
</dbReference>
<keyword evidence="3 8" id="KW-0274">FAD</keyword>
<dbReference type="SUPFAM" id="SSF51905">
    <property type="entry name" value="FAD/NAD(P)-binding domain"/>
    <property type="match status" value="1"/>
</dbReference>
<feature type="domain" description="FAD/NAD(P)-binding" evidence="12">
    <location>
        <begin position="4"/>
        <end position="298"/>
    </location>
</feature>
<feature type="binding site" evidence="8">
    <location>
        <position position="50"/>
    </location>
    <ligand>
        <name>FAD</name>
        <dbReference type="ChEBI" id="CHEBI:57692"/>
    </ligand>
</feature>
<dbReference type="EMBL" id="JTDL01000140">
    <property type="protein sequence ID" value="KHL01573.1"/>
    <property type="molecule type" value="Genomic_DNA"/>
</dbReference>
<keyword evidence="6" id="KW-1015">Disulfide bond</keyword>
<dbReference type="PROSITE" id="PS00076">
    <property type="entry name" value="PYRIDINE_REDOX_1"/>
    <property type="match status" value="1"/>
</dbReference>
<dbReference type="InterPro" id="IPR012999">
    <property type="entry name" value="Pyr_OxRdtase_I_AS"/>
</dbReference>
<evidence type="ECO:0000256" key="2">
    <source>
        <dbReference type="ARBA" id="ARBA00022630"/>
    </source>
</evidence>